<dbReference type="EMBL" id="SDMP01000011">
    <property type="protein sequence ID" value="RYR32082.1"/>
    <property type="molecule type" value="Genomic_DNA"/>
</dbReference>
<feature type="domain" description="Reverse transcriptase zinc-binding" evidence="1">
    <location>
        <begin position="140"/>
        <end position="233"/>
    </location>
</feature>
<dbReference type="Proteomes" id="UP000289738">
    <property type="component" value="Chromosome B01"/>
</dbReference>
<protein>
    <recommendedName>
        <fullName evidence="1">Reverse transcriptase zinc-binding domain-containing protein</fullName>
    </recommendedName>
</protein>
<proteinExistence type="predicted"/>
<accession>A0A445B074</accession>
<name>A0A445B074_ARAHY</name>
<comment type="caution">
    <text evidence="2">The sequence shown here is derived from an EMBL/GenBank/DDBJ whole genome shotgun (WGS) entry which is preliminary data.</text>
</comment>
<dbReference type="InterPro" id="IPR026960">
    <property type="entry name" value="RVT-Znf"/>
</dbReference>
<dbReference type="Pfam" id="PF13966">
    <property type="entry name" value="zf-RVT"/>
    <property type="match status" value="1"/>
</dbReference>
<evidence type="ECO:0000259" key="1">
    <source>
        <dbReference type="Pfam" id="PF13966"/>
    </source>
</evidence>
<reference evidence="2 3" key="1">
    <citation type="submission" date="2019-01" db="EMBL/GenBank/DDBJ databases">
        <title>Sequencing of cultivated peanut Arachis hypogaea provides insights into genome evolution and oil improvement.</title>
        <authorList>
            <person name="Chen X."/>
        </authorList>
    </citation>
    <scope>NUCLEOTIDE SEQUENCE [LARGE SCALE GENOMIC DNA]</scope>
    <source>
        <strain evidence="3">cv. Fuhuasheng</strain>
        <tissue evidence="2">Leaves</tissue>
    </source>
</reference>
<keyword evidence="3" id="KW-1185">Reference proteome</keyword>
<organism evidence="2 3">
    <name type="scientific">Arachis hypogaea</name>
    <name type="common">Peanut</name>
    <dbReference type="NCBI Taxonomy" id="3818"/>
    <lineage>
        <taxon>Eukaryota</taxon>
        <taxon>Viridiplantae</taxon>
        <taxon>Streptophyta</taxon>
        <taxon>Embryophyta</taxon>
        <taxon>Tracheophyta</taxon>
        <taxon>Spermatophyta</taxon>
        <taxon>Magnoliopsida</taxon>
        <taxon>eudicotyledons</taxon>
        <taxon>Gunneridae</taxon>
        <taxon>Pentapetalae</taxon>
        <taxon>rosids</taxon>
        <taxon>fabids</taxon>
        <taxon>Fabales</taxon>
        <taxon>Fabaceae</taxon>
        <taxon>Papilionoideae</taxon>
        <taxon>50 kb inversion clade</taxon>
        <taxon>dalbergioids sensu lato</taxon>
        <taxon>Dalbergieae</taxon>
        <taxon>Pterocarpus clade</taxon>
        <taxon>Arachis</taxon>
    </lineage>
</organism>
<gene>
    <name evidence="2" type="ORF">Ahy_B01g057077</name>
</gene>
<dbReference type="AlphaFoldDB" id="A0A445B074"/>
<sequence length="328" mass="39318">MSKPDSLVARILKARYYNRKRFIEAEKGNNPNFTWKSIWGAKEVLDLGGLWKVGTGRNIKIWEDTWLPNQNGFKVWSPRTCFEQEATVDNLINQEENTWKQTLILQIFLPFKANQILALPIDMQRQDDRFYWKFSKKGEYEVKTTYHIIRAHNRSQQLGTCPKNQEKEKWKQLWKMKIPPRSLNFMWRLMHNSLSKKTNIQRRGINCDLICSRYSMSREESEAHLFRDCDWESRFLFVSPFNLQTKAAAGMPLLKWVSTILNQIENERKGLFICCLHGLWHSRNKLLFENENLHRKQFWREQPSLLQKLCVQQIHHHRFKSHLQTVKV</sequence>
<dbReference type="STRING" id="3818.A0A445B074"/>
<evidence type="ECO:0000313" key="2">
    <source>
        <dbReference type="EMBL" id="RYR32082.1"/>
    </source>
</evidence>
<evidence type="ECO:0000313" key="3">
    <source>
        <dbReference type="Proteomes" id="UP000289738"/>
    </source>
</evidence>